<evidence type="ECO:0000256" key="1">
    <source>
        <dbReference type="ARBA" id="ARBA00001947"/>
    </source>
</evidence>
<feature type="coiled-coil region" evidence="7">
    <location>
        <begin position="212"/>
        <end position="239"/>
    </location>
</feature>
<dbReference type="InterPro" id="IPR016047">
    <property type="entry name" value="M23ase_b-sheet_dom"/>
</dbReference>
<keyword evidence="6" id="KW-0482">Metalloprotease</keyword>
<dbReference type="InterPro" id="IPR011055">
    <property type="entry name" value="Dup_hybrid_motif"/>
</dbReference>
<organism evidence="9 10">
    <name type="scientific">Phenylobacterium montanum</name>
    <dbReference type="NCBI Taxonomy" id="2823693"/>
    <lineage>
        <taxon>Bacteria</taxon>
        <taxon>Pseudomonadati</taxon>
        <taxon>Pseudomonadota</taxon>
        <taxon>Alphaproteobacteria</taxon>
        <taxon>Caulobacterales</taxon>
        <taxon>Caulobacteraceae</taxon>
        <taxon>Phenylobacterium</taxon>
    </lineage>
</organism>
<dbReference type="PANTHER" id="PTHR21666:SF288">
    <property type="entry name" value="CELL DIVISION PROTEIN YTFB"/>
    <property type="match status" value="1"/>
</dbReference>
<sequence>MTAWRAAPAVLAGLAVVVGAGALAAAVKNPSLNPATNPALAQVEADQRAREHDRDAALAAAQAARAEVLQLQGQLAALDADQGRGRGGISLKRLTLAGLAVREEDLRARMGGDQNRLARLLTALEMFRRDPPPALLVDPRDVRDAVRAAILVKAMTPELERRAAALKAQATELKRLRRQADTASEALITSESALAEQRAKLEDEILSRTQAARQSATEAAAAAQDIEALEARAQALRDVGHGLAAGTTAPPVSARLPPDPEHAGLFGRQKLFQAPVAGALIRRFNDSEPGGGERSRGWTWRTKDGPAVVAPAAAIVDYAGPLKGFGVVLILRMGGGYHLVLAGLETATAAPGQTVSAGQPVGRMAKLDSPPPDLYLEIRKNGAPVDPALWLKAPDRTARR</sequence>
<evidence type="ECO:0000313" key="9">
    <source>
        <dbReference type="EMBL" id="QUD86821.1"/>
    </source>
</evidence>
<evidence type="ECO:0000256" key="4">
    <source>
        <dbReference type="ARBA" id="ARBA00022801"/>
    </source>
</evidence>
<keyword evidence="10" id="KW-1185">Reference proteome</keyword>
<dbReference type="PANTHER" id="PTHR21666">
    <property type="entry name" value="PEPTIDASE-RELATED"/>
    <property type="match status" value="1"/>
</dbReference>
<feature type="domain" description="M23ase beta-sheet core" evidence="8">
    <location>
        <begin position="295"/>
        <end position="387"/>
    </location>
</feature>
<evidence type="ECO:0000313" key="10">
    <source>
        <dbReference type="Proteomes" id="UP000676409"/>
    </source>
</evidence>
<keyword evidence="2" id="KW-0645">Protease</keyword>
<dbReference type="Gene3D" id="2.70.70.10">
    <property type="entry name" value="Glucose Permease (Domain IIA)"/>
    <property type="match status" value="1"/>
</dbReference>
<dbReference type="RefSeq" id="WP_211936873.1">
    <property type="nucleotide sequence ID" value="NZ_CP073078.1"/>
</dbReference>
<evidence type="ECO:0000256" key="5">
    <source>
        <dbReference type="ARBA" id="ARBA00022833"/>
    </source>
</evidence>
<keyword evidence="5" id="KW-0862">Zinc</keyword>
<gene>
    <name evidence="9" type="ORF">KCG34_17310</name>
</gene>
<keyword evidence="3" id="KW-0479">Metal-binding</keyword>
<dbReference type="CDD" id="cd12797">
    <property type="entry name" value="M23_peptidase"/>
    <property type="match status" value="1"/>
</dbReference>
<evidence type="ECO:0000256" key="6">
    <source>
        <dbReference type="ARBA" id="ARBA00023049"/>
    </source>
</evidence>
<feature type="coiled-coil region" evidence="7">
    <location>
        <begin position="156"/>
        <end position="186"/>
    </location>
</feature>
<accession>A0A975IV10</accession>
<dbReference type="AlphaFoldDB" id="A0A975IV10"/>
<keyword evidence="4" id="KW-0378">Hydrolase</keyword>
<dbReference type="Proteomes" id="UP000676409">
    <property type="component" value="Chromosome"/>
</dbReference>
<name>A0A975IV10_9CAUL</name>
<protein>
    <submittedName>
        <fullName evidence="9">Peptidoglycan DD-metalloendopeptidase family protein</fullName>
    </submittedName>
</protein>
<dbReference type="SUPFAM" id="SSF51261">
    <property type="entry name" value="Duplicated hybrid motif"/>
    <property type="match status" value="1"/>
</dbReference>
<reference evidence="9" key="1">
    <citation type="submission" date="2021-04" db="EMBL/GenBank/DDBJ databases">
        <title>The complete genome sequence of Caulobacter sp. S6.</title>
        <authorList>
            <person name="Tang Y."/>
            <person name="Ouyang W."/>
            <person name="Liu Q."/>
            <person name="Huang B."/>
            <person name="Guo Z."/>
            <person name="Lei P."/>
        </authorList>
    </citation>
    <scope>NUCLEOTIDE SEQUENCE</scope>
    <source>
        <strain evidence="9">S6</strain>
    </source>
</reference>
<comment type="cofactor">
    <cofactor evidence="1">
        <name>Zn(2+)</name>
        <dbReference type="ChEBI" id="CHEBI:29105"/>
    </cofactor>
</comment>
<dbReference type="GO" id="GO:0006508">
    <property type="term" value="P:proteolysis"/>
    <property type="evidence" value="ECO:0007669"/>
    <property type="project" value="UniProtKB-KW"/>
</dbReference>
<evidence type="ECO:0000256" key="7">
    <source>
        <dbReference type="SAM" id="Coils"/>
    </source>
</evidence>
<dbReference type="GO" id="GO:0004222">
    <property type="term" value="F:metalloendopeptidase activity"/>
    <property type="evidence" value="ECO:0007669"/>
    <property type="project" value="TreeGrafter"/>
</dbReference>
<evidence type="ECO:0000256" key="3">
    <source>
        <dbReference type="ARBA" id="ARBA00022723"/>
    </source>
</evidence>
<dbReference type="KEGG" id="caul:KCG34_17310"/>
<keyword evidence="7" id="KW-0175">Coiled coil</keyword>
<dbReference type="InterPro" id="IPR050570">
    <property type="entry name" value="Cell_wall_metabolism_enzyme"/>
</dbReference>
<dbReference type="GO" id="GO:0046872">
    <property type="term" value="F:metal ion binding"/>
    <property type="evidence" value="ECO:0007669"/>
    <property type="project" value="UniProtKB-KW"/>
</dbReference>
<dbReference type="EMBL" id="CP073078">
    <property type="protein sequence ID" value="QUD86821.1"/>
    <property type="molecule type" value="Genomic_DNA"/>
</dbReference>
<proteinExistence type="predicted"/>
<dbReference type="Pfam" id="PF01551">
    <property type="entry name" value="Peptidase_M23"/>
    <property type="match status" value="1"/>
</dbReference>
<evidence type="ECO:0000259" key="8">
    <source>
        <dbReference type="Pfam" id="PF01551"/>
    </source>
</evidence>
<evidence type="ECO:0000256" key="2">
    <source>
        <dbReference type="ARBA" id="ARBA00022670"/>
    </source>
</evidence>